<reference evidence="2 3" key="1">
    <citation type="journal article" date="2015" name="Stand. Genomic Sci.">
        <title>Genomic Encyclopedia of Bacterial and Archaeal Type Strains, Phase III: the genomes of soil and plant-associated and newly described type strains.</title>
        <authorList>
            <person name="Whitman W.B."/>
            <person name="Woyke T."/>
            <person name="Klenk H.P."/>
            <person name="Zhou Y."/>
            <person name="Lilburn T.G."/>
            <person name="Beck B.J."/>
            <person name="De Vos P."/>
            <person name="Vandamme P."/>
            <person name="Eisen J.A."/>
            <person name="Garrity G."/>
            <person name="Hugenholtz P."/>
            <person name="Kyrpides N.C."/>
        </authorList>
    </citation>
    <scope>NUCLEOTIDE SEQUENCE [LARGE SCALE GENOMIC DNA]</scope>
    <source>
        <strain evidence="2 3">CGMCC 1.10822</strain>
    </source>
</reference>
<dbReference type="AlphaFoldDB" id="A0A562RLB4"/>
<organism evidence="2 3">
    <name type="scientific">Pseudoduganella lurida</name>
    <dbReference type="NCBI Taxonomy" id="1036180"/>
    <lineage>
        <taxon>Bacteria</taxon>
        <taxon>Pseudomonadati</taxon>
        <taxon>Pseudomonadota</taxon>
        <taxon>Betaproteobacteria</taxon>
        <taxon>Burkholderiales</taxon>
        <taxon>Oxalobacteraceae</taxon>
        <taxon>Telluria group</taxon>
        <taxon>Pseudoduganella</taxon>
    </lineage>
</organism>
<dbReference type="RefSeq" id="WP_158643047.1">
    <property type="nucleotide sequence ID" value="NZ_VLLB01000001.1"/>
</dbReference>
<evidence type="ECO:0000313" key="3">
    <source>
        <dbReference type="Proteomes" id="UP000318431"/>
    </source>
</evidence>
<feature type="domain" description="Immunity protein 71" evidence="1">
    <location>
        <begin position="2"/>
        <end position="140"/>
    </location>
</feature>
<dbReference type="Proteomes" id="UP000318431">
    <property type="component" value="Unassembled WGS sequence"/>
</dbReference>
<dbReference type="EMBL" id="VLLB01000001">
    <property type="protein sequence ID" value="TWI69236.1"/>
    <property type="molecule type" value="Genomic_DNA"/>
</dbReference>
<gene>
    <name evidence="2" type="ORF">IP91_00302</name>
</gene>
<dbReference type="OrthoDB" id="6670599at2"/>
<protein>
    <submittedName>
        <fullName evidence="2">Immunity protein 72 of polymorphic toxin system</fullName>
    </submittedName>
</protein>
<comment type="caution">
    <text evidence="2">The sequence shown here is derived from an EMBL/GenBank/DDBJ whole genome shotgun (WGS) entry which is preliminary data.</text>
</comment>
<name>A0A562RLB4_9BURK</name>
<proteinExistence type="predicted"/>
<dbReference type="InterPro" id="IPR028950">
    <property type="entry name" value="Imm71"/>
</dbReference>
<keyword evidence="3" id="KW-1185">Reference proteome</keyword>
<dbReference type="Pfam" id="PF15602">
    <property type="entry name" value="Imm71"/>
    <property type="match status" value="1"/>
</dbReference>
<evidence type="ECO:0000259" key="1">
    <source>
        <dbReference type="Pfam" id="PF15602"/>
    </source>
</evidence>
<sequence length="305" mass="34202">MMFHWLQKLSSITAWRRILVLYRAWLAVADRSIRKADELGYSDGTGIHRSEVVAIRDGLQPLEKAVARLGAGDRTVLQFDRYSDLEIASRPLFHAVTRQNRIDEGENGIDEHHTPFWFEYRGALAAVSEAWFECSSRIIAPHRLQGTGAIPFSPDLEHYLDTVPLPSELPSVPDPAEPLFVYTGRVPPCSGIWEPVAVPPRKLTLRSLLLIAPPPPPPPFCVVGAMHYLHGGLVAPHAPVSTGEEIDCVDVAWRLLWRDERYRDGSVPATESSYRFAFPRLAPHGAAHPAMRDRTEEKIRLGYLP</sequence>
<accession>A0A562RLB4</accession>
<evidence type="ECO:0000313" key="2">
    <source>
        <dbReference type="EMBL" id="TWI69236.1"/>
    </source>
</evidence>